<sequence>MSIVDKVLGAITPPETEEARAKATAKARDNATPGDWLSMALDHHGQIRASFAAAREAASAQDRLAAFRALATVLNGHSLAEEVVLYPALAKNGEKAHAGLAYTEQTTAKMQMAELERIDPAAEAWRDKLEHIDGAVLHHMFEEEGTWFLELKEKAPDQDFLTQRFGEEYRRYVFGVAEPAAPQAEPRSFAAAGDEPDGDLQEVGRNDAGPLQLGERTQDEAGPSA</sequence>
<dbReference type="RefSeq" id="WP_310028562.1">
    <property type="nucleotide sequence ID" value="NZ_JAVDRL010000001.1"/>
</dbReference>
<dbReference type="Pfam" id="PF01814">
    <property type="entry name" value="Hemerythrin"/>
    <property type="match status" value="1"/>
</dbReference>
<name>A0ABU1MTR2_9CAUL</name>
<keyword evidence="4" id="KW-1185">Reference proteome</keyword>
<reference evidence="3 4" key="1">
    <citation type="submission" date="2023-07" db="EMBL/GenBank/DDBJ databases">
        <title>Sorghum-associated microbial communities from plants grown in Nebraska, USA.</title>
        <authorList>
            <person name="Schachtman D."/>
        </authorList>
    </citation>
    <scope>NUCLEOTIDE SEQUENCE [LARGE SCALE GENOMIC DNA]</scope>
    <source>
        <strain evidence="3 4">DS2154</strain>
    </source>
</reference>
<dbReference type="PANTHER" id="PTHR35585">
    <property type="entry name" value="HHE DOMAIN PROTEIN (AFU_ORTHOLOGUE AFUA_4G00730)"/>
    <property type="match status" value="1"/>
</dbReference>
<dbReference type="EMBL" id="JAVDRL010000001">
    <property type="protein sequence ID" value="MDR6529579.1"/>
    <property type="molecule type" value="Genomic_DNA"/>
</dbReference>
<evidence type="ECO:0000259" key="2">
    <source>
        <dbReference type="Pfam" id="PF01814"/>
    </source>
</evidence>
<evidence type="ECO:0000256" key="1">
    <source>
        <dbReference type="SAM" id="MobiDB-lite"/>
    </source>
</evidence>
<dbReference type="Proteomes" id="UP001262754">
    <property type="component" value="Unassembled WGS sequence"/>
</dbReference>
<accession>A0ABU1MTR2</accession>
<feature type="region of interest" description="Disordered" evidence="1">
    <location>
        <begin position="182"/>
        <end position="225"/>
    </location>
</feature>
<proteinExistence type="predicted"/>
<feature type="domain" description="Hemerythrin-like" evidence="2">
    <location>
        <begin position="42"/>
        <end position="148"/>
    </location>
</feature>
<gene>
    <name evidence="3" type="ORF">J2800_000294</name>
</gene>
<evidence type="ECO:0000313" key="4">
    <source>
        <dbReference type="Proteomes" id="UP001262754"/>
    </source>
</evidence>
<dbReference type="InterPro" id="IPR012312">
    <property type="entry name" value="Hemerythrin-like"/>
</dbReference>
<evidence type="ECO:0000313" key="3">
    <source>
        <dbReference type="EMBL" id="MDR6529579.1"/>
    </source>
</evidence>
<comment type="caution">
    <text evidence="3">The sequence shown here is derived from an EMBL/GenBank/DDBJ whole genome shotgun (WGS) entry which is preliminary data.</text>
</comment>
<organism evidence="3 4">
    <name type="scientific">Caulobacter rhizosphaerae</name>
    <dbReference type="NCBI Taxonomy" id="2010972"/>
    <lineage>
        <taxon>Bacteria</taxon>
        <taxon>Pseudomonadati</taxon>
        <taxon>Pseudomonadota</taxon>
        <taxon>Alphaproteobacteria</taxon>
        <taxon>Caulobacterales</taxon>
        <taxon>Caulobacteraceae</taxon>
        <taxon>Caulobacter</taxon>
    </lineage>
</organism>
<dbReference type="PANTHER" id="PTHR35585:SF1">
    <property type="entry name" value="HHE DOMAIN PROTEIN (AFU_ORTHOLOGUE AFUA_4G00730)"/>
    <property type="match status" value="1"/>
</dbReference>
<dbReference type="Gene3D" id="1.20.120.520">
    <property type="entry name" value="nmb1532 protein domain like"/>
    <property type="match status" value="1"/>
</dbReference>
<protein>
    <recommendedName>
        <fullName evidence="2">Hemerythrin-like domain-containing protein</fullName>
    </recommendedName>
</protein>